<keyword evidence="3" id="KW-1185">Reference proteome</keyword>
<gene>
    <name evidence="2" type="ORF">EB796_004172</name>
</gene>
<evidence type="ECO:0000313" key="2">
    <source>
        <dbReference type="EMBL" id="KAF6037520.1"/>
    </source>
</evidence>
<sequence length="102" mass="11464">MVCWRIYSTRRGSTVQGEDLQYKERIYSTRRGSTVQGEDLQYKERGASNKEWICKMRRRGGATIINSVNTSTFASVSTESKPRASVPHSGYPEGSPLSVSKK</sequence>
<accession>A0A7J7KFT2</accession>
<evidence type="ECO:0000313" key="3">
    <source>
        <dbReference type="Proteomes" id="UP000593567"/>
    </source>
</evidence>
<reference evidence="2" key="1">
    <citation type="submission" date="2020-06" db="EMBL/GenBank/DDBJ databases">
        <title>Draft genome of Bugula neritina, a colonial animal packing powerful symbionts and potential medicines.</title>
        <authorList>
            <person name="Rayko M."/>
        </authorList>
    </citation>
    <scope>NUCLEOTIDE SEQUENCE [LARGE SCALE GENOMIC DNA]</scope>
    <source>
        <strain evidence="2">Kwan_BN1</strain>
    </source>
</reference>
<feature type="region of interest" description="Disordered" evidence="1">
    <location>
        <begin position="71"/>
        <end position="102"/>
    </location>
</feature>
<protein>
    <submittedName>
        <fullName evidence="2">Uncharacterized protein</fullName>
    </submittedName>
</protein>
<organism evidence="2 3">
    <name type="scientific">Bugula neritina</name>
    <name type="common">Brown bryozoan</name>
    <name type="synonym">Sertularia neritina</name>
    <dbReference type="NCBI Taxonomy" id="10212"/>
    <lineage>
        <taxon>Eukaryota</taxon>
        <taxon>Metazoa</taxon>
        <taxon>Spiralia</taxon>
        <taxon>Lophotrochozoa</taxon>
        <taxon>Bryozoa</taxon>
        <taxon>Gymnolaemata</taxon>
        <taxon>Cheilostomatida</taxon>
        <taxon>Flustrina</taxon>
        <taxon>Buguloidea</taxon>
        <taxon>Bugulidae</taxon>
        <taxon>Bugula</taxon>
    </lineage>
</organism>
<dbReference type="AlphaFoldDB" id="A0A7J7KFT2"/>
<name>A0A7J7KFT2_BUGNE</name>
<dbReference type="EMBL" id="VXIV02000557">
    <property type="protein sequence ID" value="KAF6037520.1"/>
    <property type="molecule type" value="Genomic_DNA"/>
</dbReference>
<comment type="caution">
    <text evidence="2">The sequence shown here is derived from an EMBL/GenBank/DDBJ whole genome shotgun (WGS) entry which is preliminary data.</text>
</comment>
<proteinExistence type="predicted"/>
<dbReference type="Proteomes" id="UP000593567">
    <property type="component" value="Unassembled WGS sequence"/>
</dbReference>
<evidence type="ECO:0000256" key="1">
    <source>
        <dbReference type="SAM" id="MobiDB-lite"/>
    </source>
</evidence>